<dbReference type="InterPro" id="IPR017896">
    <property type="entry name" value="4Fe4S_Fe-S-bd"/>
</dbReference>
<feature type="domain" description="4Fe-4S ferredoxin-type" evidence="8">
    <location>
        <begin position="4"/>
        <end position="32"/>
    </location>
</feature>
<evidence type="ECO:0000256" key="7">
    <source>
        <dbReference type="ARBA" id="ARBA00023014"/>
    </source>
</evidence>
<dbReference type="GO" id="GO:0051539">
    <property type="term" value="F:4 iron, 4 sulfur cluster binding"/>
    <property type="evidence" value="ECO:0007669"/>
    <property type="project" value="UniProtKB-KW"/>
</dbReference>
<evidence type="ECO:0000259" key="8">
    <source>
        <dbReference type="PROSITE" id="PS51379"/>
    </source>
</evidence>
<gene>
    <name evidence="9" type="ORF">C1877_07140</name>
</gene>
<dbReference type="RefSeq" id="WP_015538776.1">
    <property type="nucleotide sequence ID" value="NZ_CABMMS010000003.1"/>
</dbReference>
<proteinExistence type="predicted"/>
<dbReference type="Pfam" id="PF13247">
    <property type="entry name" value="Fer4_11"/>
    <property type="match status" value="1"/>
</dbReference>
<evidence type="ECO:0000256" key="4">
    <source>
        <dbReference type="ARBA" id="ARBA00022737"/>
    </source>
</evidence>
<dbReference type="EMBL" id="PPTS01000003">
    <property type="protein sequence ID" value="RDB65868.1"/>
    <property type="molecule type" value="Genomic_DNA"/>
</dbReference>
<dbReference type="PANTHER" id="PTHR43177:SF5">
    <property type="entry name" value="ANAEROBIC DIMETHYL SULFOXIDE REDUCTASE CHAIN B-RELATED"/>
    <property type="match status" value="1"/>
</dbReference>
<dbReference type="AlphaFoldDB" id="A0A369M620"/>
<dbReference type="PANTHER" id="PTHR43177">
    <property type="entry name" value="PROTEIN NRFC"/>
    <property type="match status" value="1"/>
</dbReference>
<dbReference type="GeneID" id="78359470"/>
<keyword evidence="3" id="KW-0479">Metal-binding</keyword>
<accession>A0A369M620</accession>
<keyword evidence="7" id="KW-0411">Iron-sulfur</keyword>
<sequence>MAQYGFFFDQGRCYGCKACSVACKDWYDIAPGPEKWMSVYMWEKNAFPLTSIGILAFSCGHCDNPVCVSACEHGAIFKEDRYGAVLVDQEKCQGDRNCFQACPYGAPKFASDELGTKMSKCTLCIDRLEKGQLPLCVASCPMRALDFGPIDELVEKYGDVRKIETMPDPELTMPNWVAKANPPKEQLIPYDAEKAVQLTKRRTATDDVYAGDCGSVTELGGDVMCLRELRMKNATAAEVMAATSSDQG</sequence>
<keyword evidence="4" id="KW-0677">Repeat</keyword>
<evidence type="ECO:0000256" key="1">
    <source>
        <dbReference type="ARBA" id="ARBA00022448"/>
    </source>
</evidence>
<dbReference type="SUPFAM" id="SSF54862">
    <property type="entry name" value="4Fe-4S ferredoxins"/>
    <property type="match status" value="1"/>
</dbReference>
<dbReference type="Gene3D" id="3.30.70.20">
    <property type="match status" value="2"/>
</dbReference>
<evidence type="ECO:0000313" key="9">
    <source>
        <dbReference type="EMBL" id="RDB65868.1"/>
    </source>
</evidence>
<protein>
    <submittedName>
        <fullName evidence="9">4Fe-4S dicluster domain-containing protein</fullName>
    </submittedName>
</protein>
<reference evidence="9 10" key="1">
    <citation type="journal article" date="2018" name="Elife">
        <title>Discovery and characterization of a prevalent human gut bacterial enzyme sufficient for the inactivation of a family of plant toxins.</title>
        <authorList>
            <person name="Koppel N."/>
            <person name="Bisanz J.E."/>
            <person name="Pandelia M.E."/>
            <person name="Turnbaugh P.J."/>
            <person name="Balskus E.P."/>
        </authorList>
    </citation>
    <scope>NUCLEOTIDE SEQUENCE [LARGE SCALE GENOMIC DNA]</scope>
    <source>
        <strain evidence="9 10">3C</strain>
    </source>
</reference>
<keyword evidence="10" id="KW-1185">Reference proteome</keyword>
<feature type="domain" description="4Fe-4S ferredoxin-type" evidence="8">
    <location>
        <begin position="83"/>
        <end position="112"/>
    </location>
</feature>
<evidence type="ECO:0000256" key="3">
    <source>
        <dbReference type="ARBA" id="ARBA00022723"/>
    </source>
</evidence>
<evidence type="ECO:0000313" key="10">
    <source>
        <dbReference type="Proteomes" id="UP000254000"/>
    </source>
</evidence>
<dbReference type="PROSITE" id="PS51379">
    <property type="entry name" value="4FE4S_FER_2"/>
    <property type="match status" value="2"/>
</dbReference>
<dbReference type="GO" id="GO:0046872">
    <property type="term" value="F:metal ion binding"/>
    <property type="evidence" value="ECO:0007669"/>
    <property type="project" value="UniProtKB-KW"/>
</dbReference>
<dbReference type="OrthoDB" id="9779457at2"/>
<dbReference type="InterPro" id="IPR050954">
    <property type="entry name" value="ET_IronSulfur_Cluster-Binding"/>
</dbReference>
<dbReference type="CDD" id="cd16371">
    <property type="entry name" value="DMSOR_beta_like"/>
    <property type="match status" value="1"/>
</dbReference>
<evidence type="ECO:0000256" key="2">
    <source>
        <dbReference type="ARBA" id="ARBA00022485"/>
    </source>
</evidence>
<comment type="caution">
    <text evidence="9">The sequence shown here is derived from an EMBL/GenBank/DDBJ whole genome shotgun (WGS) entry which is preliminary data.</text>
</comment>
<keyword evidence="1" id="KW-0813">Transport</keyword>
<dbReference type="Proteomes" id="UP000254000">
    <property type="component" value="Unassembled WGS sequence"/>
</dbReference>
<evidence type="ECO:0000256" key="5">
    <source>
        <dbReference type="ARBA" id="ARBA00022982"/>
    </source>
</evidence>
<keyword evidence="5" id="KW-0249">Electron transport</keyword>
<evidence type="ECO:0000256" key="6">
    <source>
        <dbReference type="ARBA" id="ARBA00023004"/>
    </source>
</evidence>
<organism evidence="9 10">
    <name type="scientific">Gordonibacter pamelaeae</name>
    <dbReference type="NCBI Taxonomy" id="471189"/>
    <lineage>
        <taxon>Bacteria</taxon>
        <taxon>Bacillati</taxon>
        <taxon>Actinomycetota</taxon>
        <taxon>Coriobacteriia</taxon>
        <taxon>Eggerthellales</taxon>
        <taxon>Eggerthellaceae</taxon>
        <taxon>Gordonibacter</taxon>
    </lineage>
</organism>
<keyword evidence="6" id="KW-0408">Iron</keyword>
<name>A0A369M620_9ACTN</name>
<keyword evidence="2" id="KW-0004">4Fe-4S</keyword>